<dbReference type="InterPro" id="IPR029063">
    <property type="entry name" value="SAM-dependent_MTases_sf"/>
</dbReference>
<evidence type="ECO:0000256" key="7">
    <source>
        <dbReference type="ARBA" id="ARBA00047943"/>
    </source>
</evidence>
<comment type="catalytic activity">
    <reaction evidence="7">
        <text>arsenic triglutathione + 2 [thioredoxin]-dithiol + 2 S-adenosyl-L-methionine + H2O = dimethylarsinous acid + 2 [thioredoxin]-disulfide + 3 glutathione + 2 S-adenosyl-L-homocysteine + 2 H(+)</text>
        <dbReference type="Rhea" id="RHEA:69464"/>
        <dbReference type="Rhea" id="RHEA-COMP:10698"/>
        <dbReference type="Rhea" id="RHEA-COMP:10700"/>
        <dbReference type="ChEBI" id="CHEBI:15377"/>
        <dbReference type="ChEBI" id="CHEBI:15378"/>
        <dbReference type="ChEBI" id="CHEBI:23808"/>
        <dbReference type="ChEBI" id="CHEBI:29950"/>
        <dbReference type="ChEBI" id="CHEBI:50058"/>
        <dbReference type="ChEBI" id="CHEBI:57856"/>
        <dbReference type="ChEBI" id="CHEBI:57925"/>
        <dbReference type="ChEBI" id="CHEBI:59789"/>
        <dbReference type="ChEBI" id="CHEBI:183640"/>
        <dbReference type="EC" id="2.1.1.137"/>
    </reaction>
</comment>
<dbReference type="OrthoDB" id="66144at2759"/>
<evidence type="ECO:0000256" key="6">
    <source>
        <dbReference type="ARBA" id="ARBA00047941"/>
    </source>
</evidence>
<dbReference type="PANTHER" id="PTHR43675:SF8">
    <property type="entry name" value="ARSENITE METHYLTRANSFERASE"/>
    <property type="match status" value="1"/>
</dbReference>
<dbReference type="SUPFAM" id="SSF53335">
    <property type="entry name" value="S-adenosyl-L-methionine-dependent methyltransferases"/>
    <property type="match status" value="1"/>
</dbReference>
<dbReference type="OMA" id="LFNIFEP"/>
<dbReference type="HOGENOM" id="CLU_052868_3_1_1"/>
<accession>G2QH66</accession>
<proteinExistence type="inferred from homology"/>
<dbReference type="InterPro" id="IPR025714">
    <property type="entry name" value="Methyltranfer_dom"/>
</dbReference>
<comment type="similarity">
    <text evidence="3">Belongs to the methyltransferase superfamily. Arsenite methyltransferase family.</text>
</comment>
<comment type="catalytic activity">
    <reaction evidence="6">
        <text>arsenic triglutathione + [thioredoxin]-dithiol + S-adenosyl-L-methionine + 2 H2O = methylarsonous acid + [thioredoxin]-disulfide + 3 glutathione + S-adenosyl-L-homocysteine + H(+)</text>
        <dbReference type="Rhea" id="RHEA:69460"/>
        <dbReference type="Rhea" id="RHEA-COMP:10698"/>
        <dbReference type="Rhea" id="RHEA-COMP:10700"/>
        <dbReference type="ChEBI" id="CHEBI:15377"/>
        <dbReference type="ChEBI" id="CHEBI:15378"/>
        <dbReference type="ChEBI" id="CHEBI:17826"/>
        <dbReference type="ChEBI" id="CHEBI:29950"/>
        <dbReference type="ChEBI" id="CHEBI:50058"/>
        <dbReference type="ChEBI" id="CHEBI:57856"/>
        <dbReference type="ChEBI" id="CHEBI:57925"/>
        <dbReference type="ChEBI" id="CHEBI:59789"/>
        <dbReference type="ChEBI" id="CHEBI:183640"/>
        <dbReference type="EC" id="2.1.1.137"/>
    </reaction>
</comment>
<dbReference type="InParanoid" id="G2QH66"/>
<gene>
    <name evidence="10" type="ORF">MYCTH_2306234</name>
</gene>
<comment type="catalytic activity">
    <reaction evidence="8">
        <text>arsenic triglutathione + 3 [thioredoxin]-dithiol + 3 S-adenosyl-L-methionine = trimethylarsine + 3 [thioredoxin]-disulfide + 3 glutathione + 3 S-adenosyl-L-homocysteine + 3 H(+)</text>
        <dbReference type="Rhea" id="RHEA:69432"/>
        <dbReference type="Rhea" id="RHEA-COMP:10698"/>
        <dbReference type="Rhea" id="RHEA-COMP:10700"/>
        <dbReference type="ChEBI" id="CHEBI:15378"/>
        <dbReference type="ChEBI" id="CHEBI:27130"/>
        <dbReference type="ChEBI" id="CHEBI:29950"/>
        <dbReference type="ChEBI" id="CHEBI:50058"/>
        <dbReference type="ChEBI" id="CHEBI:57856"/>
        <dbReference type="ChEBI" id="CHEBI:57925"/>
        <dbReference type="ChEBI" id="CHEBI:59789"/>
        <dbReference type="ChEBI" id="CHEBI:183640"/>
        <dbReference type="EC" id="2.1.1.137"/>
    </reaction>
</comment>
<dbReference type="GeneID" id="11513446"/>
<evidence type="ECO:0000256" key="4">
    <source>
        <dbReference type="ARBA" id="ARBA00034521"/>
    </source>
</evidence>
<dbReference type="EC" id="2.1.1.137" evidence="4"/>
<protein>
    <recommendedName>
        <fullName evidence="5">Arsenite methyltransferase</fullName>
        <ecNumber evidence="4">2.1.1.137</ecNumber>
    </recommendedName>
</protein>
<dbReference type="AlphaFoldDB" id="G2QH66"/>
<reference evidence="10 11" key="1">
    <citation type="journal article" date="2011" name="Nat. Biotechnol.">
        <title>Comparative genomic analysis of the thermophilic biomass-degrading fungi Myceliophthora thermophila and Thielavia terrestris.</title>
        <authorList>
            <person name="Berka R.M."/>
            <person name="Grigoriev I.V."/>
            <person name="Otillar R."/>
            <person name="Salamov A."/>
            <person name="Grimwood J."/>
            <person name="Reid I."/>
            <person name="Ishmael N."/>
            <person name="John T."/>
            <person name="Darmond C."/>
            <person name="Moisan M.-C."/>
            <person name="Henrissat B."/>
            <person name="Coutinho P.M."/>
            <person name="Lombard V."/>
            <person name="Natvig D.O."/>
            <person name="Lindquist E."/>
            <person name="Schmutz J."/>
            <person name="Lucas S."/>
            <person name="Harris P."/>
            <person name="Powlowski J."/>
            <person name="Bellemare A."/>
            <person name="Taylor D."/>
            <person name="Butler G."/>
            <person name="de Vries R.P."/>
            <person name="Allijn I.E."/>
            <person name="van den Brink J."/>
            <person name="Ushinsky S."/>
            <person name="Storms R."/>
            <person name="Powell A.J."/>
            <person name="Paulsen I.T."/>
            <person name="Elbourne L.D.H."/>
            <person name="Baker S.E."/>
            <person name="Magnuson J."/>
            <person name="LaBoissiere S."/>
            <person name="Clutterbuck A.J."/>
            <person name="Martinez D."/>
            <person name="Wogulis M."/>
            <person name="de Leon A.L."/>
            <person name="Rey M.W."/>
            <person name="Tsang A."/>
        </authorList>
    </citation>
    <scope>NUCLEOTIDE SEQUENCE [LARGE SCALE GENOMIC DNA]</scope>
    <source>
        <strain evidence="11">ATCC 42464 / BCRC 31852 / DSM 1799</strain>
    </source>
</reference>
<evidence type="ECO:0000313" key="10">
    <source>
        <dbReference type="EMBL" id="AEO58726.1"/>
    </source>
</evidence>
<dbReference type="EMBL" id="CP003005">
    <property type="protein sequence ID" value="AEO58726.1"/>
    <property type="molecule type" value="Genomic_DNA"/>
</dbReference>
<dbReference type="PANTHER" id="PTHR43675">
    <property type="entry name" value="ARSENITE METHYLTRANSFERASE"/>
    <property type="match status" value="1"/>
</dbReference>
<dbReference type="RefSeq" id="XP_003663971.1">
    <property type="nucleotide sequence ID" value="XM_003663923.1"/>
</dbReference>
<dbReference type="Pfam" id="PF13847">
    <property type="entry name" value="Methyltransf_31"/>
    <property type="match status" value="1"/>
</dbReference>
<dbReference type="Proteomes" id="UP000007322">
    <property type="component" value="Chromosome 4"/>
</dbReference>
<sequence>MDSAENLYDKVREHYSAASRGTSVKYSEAVAKSFGYSADELASIPQAANLGLSCGNPLAIASLKEGETVLDFGCGAGFDVFLASKKVGPSGRAIGIDMNEDMLARANQILASSRANDGGDNGNITFLKANITSGVPLPDGTADCIISNCVVNLVPHADKPAVFAEMYRLLRPGARARARVALSDILAKRPLPERLRADLAMYVGCIAGAAQVAEYQAWMEAAGFRGKISFSSCFLFIPTSPLFVL</sequence>
<dbReference type="VEuPathDB" id="FungiDB:MYCTH_2306234"/>
<name>G2QH66_THET4</name>
<dbReference type="GO" id="GO:0030791">
    <property type="term" value="F:arsenite methyltransferase activity"/>
    <property type="evidence" value="ECO:0007669"/>
    <property type="project" value="UniProtKB-EC"/>
</dbReference>
<dbReference type="CDD" id="cd02440">
    <property type="entry name" value="AdoMet_MTases"/>
    <property type="match status" value="1"/>
</dbReference>
<keyword evidence="2" id="KW-0949">S-adenosyl-L-methionine</keyword>
<evidence type="ECO:0000256" key="8">
    <source>
        <dbReference type="ARBA" id="ARBA00048428"/>
    </source>
</evidence>
<evidence type="ECO:0000256" key="3">
    <source>
        <dbReference type="ARBA" id="ARBA00034487"/>
    </source>
</evidence>
<organism evidence="10 11">
    <name type="scientific">Thermothelomyces thermophilus (strain ATCC 42464 / BCRC 31852 / DSM 1799)</name>
    <name type="common">Sporotrichum thermophile</name>
    <dbReference type="NCBI Taxonomy" id="573729"/>
    <lineage>
        <taxon>Eukaryota</taxon>
        <taxon>Fungi</taxon>
        <taxon>Dikarya</taxon>
        <taxon>Ascomycota</taxon>
        <taxon>Pezizomycotina</taxon>
        <taxon>Sordariomycetes</taxon>
        <taxon>Sordariomycetidae</taxon>
        <taxon>Sordariales</taxon>
        <taxon>Chaetomiaceae</taxon>
        <taxon>Thermothelomyces</taxon>
    </lineage>
</organism>
<keyword evidence="11" id="KW-1185">Reference proteome</keyword>
<evidence type="ECO:0000313" key="11">
    <source>
        <dbReference type="Proteomes" id="UP000007322"/>
    </source>
</evidence>
<dbReference type="eggNOG" id="ENOG502QQD6">
    <property type="taxonomic scope" value="Eukaryota"/>
</dbReference>
<dbReference type="InterPro" id="IPR026669">
    <property type="entry name" value="Arsenite_MeTrfase-like"/>
</dbReference>
<dbReference type="Gene3D" id="3.40.50.150">
    <property type="entry name" value="Vaccinia Virus protein VP39"/>
    <property type="match status" value="1"/>
</dbReference>
<keyword evidence="1" id="KW-0808">Transferase</keyword>
<dbReference type="KEGG" id="mtm:MYCTH_2306234"/>
<evidence type="ECO:0000256" key="2">
    <source>
        <dbReference type="ARBA" id="ARBA00022691"/>
    </source>
</evidence>
<evidence type="ECO:0000259" key="9">
    <source>
        <dbReference type="Pfam" id="PF13847"/>
    </source>
</evidence>
<evidence type="ECO:0000256" key="5">
    <source>
        <dbReference type="ARBA" id="ARBA00034545"/>
    </source>
</evidence>
<feature type="domain" description="Methyltransferase" evidence="9">
    <location>
        <begin position="64"/>
        <end position="223"/>
    </location>
</feature>
<evidence type="ECO:0000256" key="1">
    <source>
        <dbReference type="ARBA" id="ARBA00022679"/>
    </source>
</evidence>